<comment type="caution">
    <text evidence="2">The sequence shown here is derived from an EMBL/GenBank/DDBJ whole genome shotgun (WGS) entry which is preliminary data.</text>
</comment>
<dbReference type="Gene3D" id="2.60.40.10">
    <property type="entry name" value="Immunoglobulins"/>
    <property type="match status" value="1"/>
</dbReference>
<accession>A0A0G1UWA2</accession>
<evidence type="ECO:0000313" key="2">
    <source>
        <dbReference type="EMBL" id="KKU70308.1"/>
    </source>
</evidence>
<feature type="transmembrane region" description="Helical" evidence="1">
    <location>
        <begin position="478"/>
        <end position="500"/>
    </location>
</feature>
<reference evidence="2 3" key="1">
    <citation type="journal article" date="2015" name="Nature">
        <title>rRNA introns, odd ribosomes, and small enigmatic genomes across a large radiation of phyla.</title>
        <authorList>
            <person name="Brown C.T."/>
            <person name="Hug L.A."/>
            <person name="Thomas B.C."/>
            <person name="Sharon I."/>
            <person name="Castelle C.J."/>
            <person name="Singh A."/>
            <person name="Wilkins M.J."/>
            <person name="Williams K.H."/>
            <person name="Banfield J.F."/>
        </authorList>
    </citation>
    <scope>NUCLEOTIDE SEQUENCE [LARGE SCALE GENOMIC DNA]</scope>
</reference>
<dbReference type="EMBL" id="LCOA01000002">
    <property type="protein sequence ID" value="KKU70308.1"/>
    <property type="molecule type" value="Genomic_DNA"/>
</dbReference>
<evidence type="ECO:0000256" key="1">
    <source>
        <dbReference type="SAM" id="Phobius"/>
    </source>
</evidence>
<dbReference type="Proteomes" id="UP000034565">
    <property type="component" value="Unassembled WGS sequence"/>
</dbReference>
<gene>
    <name evidence="2" type="ORF">UX92_C0002G0052</name>
</gene>
<organism evidence="2 3">
    <name type="scientific">Candidatus Amesbacteria bacterium GW2011_GWA1_47_20</name>
    <dbReference type="NCBI Taxonomy" id="1618354"/>
    <lineage>
        <taxon>Bacteria</taxon>
        <taxon>Candidatus Amesiibacteriota</taxon>
    </lineage>
</organism>
<evidence type="ECO:0000313" key="3">
    <source>
        <dbReference type="Proteomes" id="UP000034565"/>
    </source>
</evidence>
<sequence>AETQDSEHNGHIDAVKLTFSEPIDDSRLEPGADGWDVADPAGAEQITSGSGVNDRILILNFGEGPTPDTANTPSVTYASSDGERSTYDLAGNELVGDTWPTTDLAEPAIISAVTRDTDPNGRLDTIEVRFSEPIDDELLIDEADHWTVSDDYTVSSVDSGATANDDTILLHLTEKSVNDTGTMPDVSYSRTGGETSVHDQSPASNELVDTTWEETSDGANPEVAWTTPAANTTISGTAALSVAAKDDNMTGIKSTQFQYRADGEESFHDIAGSSWNTTSLALGKYILRVIVTDNADNVTTIDEPIYVAAVISNIYGHTIDTTRIEITWNTDRPTDGRIIYDTLSHGSVDPSASPNYGYASSTGTEHSVPDYGTSHAIVVGGLSSNMGYYWRIVSAGTPVVISAEGMTRTYSEASAGGGGGGGGGNPTVNTPPAVPPAPAAVLGVATEEIEETEEEILSTPTPTPTPTPQVRGTSTFNFNWWLVIIPTALLGLIISGLLLWRRP</sequence>
<keyword evidence="1" id="KW-0812">Transmembrane</keyword>
<dbReference type="AlphaFoldDB" id="A0A0G1UWA2"/>
<keyword evidence="1" id="KW-1133">Transmembrane helix</keyword>
<protein>
    <submittedName>
        <fullName evidence="2">Uncharacterized protein</fullName>
    </submittedName>
</protein>
<name>A0A0G1UWA2_9BACT</name>
<keyword evidence="1" id="KW-0472">Membrane</keyword>
<dbReference type="InterPro" id="IPR013783">
    <property type="entry name" value="Ig-like_fold"/>
</dbReference>
<feature type="non-terminal residue" evidence="2">
    <location>
        <position position="1"/>
    </location>
</feature>
<dbReference type="Pfam" id="PF17957">
    <property type="entry name" value="Big_7"/>
    <property type="match status" value="1"/>
</dbReference>
<proteinExistence type="predicted"/>